<dbReference type="PROSITE" id="PS50011">
    <property type="entry name" value="PROTEIN_KINASE_DOM"/>
    <property type="match status" value="1"/>
</dbReference>
<dbReference type="AlphaFoldDB" id="A0A1I5BI56"/>
<dbReference type="GO" id="GO:0004674">
    <property type="term" value="F:protein serine/threonine kinase activity"/>
    <property type="evidence" value="ECO:0007669"/>
    <property type="project" value="UniProtKB-KW"/>
</dbReference>
<dbReference type="SUPFAM" id="SSF56112">
    <property type="entry name" value="Protein kinase-like (PK-like)"/>
    <property type="match status" value="1"/>
</dbReference>
<dbReference type="OrthoDB" id="9791419at2"/>
<dbReference type="InterPro" id="IPR000719">
    <property type="entry name" value="Prot_kinase_dom"/>
</dbReference>
<dbReference type="SUPFAM" id="SSF55781">
    <property type="entry name" value="GAF domain-like"/>
    <property type="match status" value="1"/>
</dbReference>
<organism evidence="3 4">
    <name type="scientific">Formivibrio citricus</name>
    <dbReference type="NCBI Taxonomy" id="83765"/>
    <lineage>
        <taxon>Bacteria</taxon>
        <taxon>Pseudomonadati</taxon>
        <taxon>Pseudomonadota</taxon>
        <taxon>Betaproteobacteria</taxon>
        <taxon>Neisseriales</taxon>
        <taxon>Chitinibacteraceae</taxon>
        <taxon>Formivibrio</taxon>
    </lineage>
</organism>
<dbReference type="InterPro" id="IPR029016">
    <property type="entry name" value="GAF-like_dom_sf"/>
</dbReference>
<dbReference type="PROSITE" id="PS00108">
    <property type="entry name" value="PROTEIN_KINASE_ST"/>
    <property type="match status" value="1"/>
</dbReference>
<evidence type="ECO:0000313" key="3">
    <source>
        <dbReference type="EMBL" id="SFN74352.1"/>
    </source>
</evidence>
<dbReference type="Gene3D" id="1.10.3210.10">
    <property type="entry name" value="Hypothetical protein af1432"/>
    <property type="match status" value="1"/>
</dbReference>
<proteinExistence type="predicted"/>
<accession>A0A1I5BI56</accession>
<reference evidence="4" key="1">
    <citation type="submission" date="2016-10" db="EMBL/GenBank/DDBJ databases">
        <authorList>
            <person name="Varghese N."/>
            <person name="Submissions S."/>
        </authorList>
    </citation>
    <scope>NUCLEOTIDE SEQUENCE [LARGE SCALE GENOMIC DNA]</scope>
    <source>
        <strain evidence="4">DSM 6150</strain>
    </source>
</reference>
<dbReference type="Pfam" id="PF08668">
    <property type="entry name" value="HDOD"/>
    <property type="match status" value="1"/>
</dbReference>
<dbReference type="InterPro" id="IPR013976">
    <property type="entry name" value="HDOD"/>
</dbReference>
<dbReference type="Pfam" id="PF00069">
    <property type="entry name" value="Pkinase"/>
    <property type="match status" value="1"/>
</dbReference>
<sequence>MAELGGGRFRIERNLGQGAQGSVFLAHDTRLDRKVAIKLLRPDQAPKSLDEARLVSKLQHPNVVALHDVFIESGRTGLVFEYVEGETLSEYLRREGAQTPVRAVELMLGILDGLASAHAQGIIHRDIKPQNIMIDSSGRPRIMDFGVATRNAGESGMTGTVGYMAPEMLKNMPVEAQADIFAAGMTLYQMLTGRLPVEGGSLFATLNRIANEKIAPPSSIRPGIDEQLDHLVMVALFKEPQERYANVSAMREALTDWLEAGKNEPAKEGAGGSRNSTLDFLLRRMSHTADFPALSQTISAINRINNSDSERLQSLSAAILKDFSLTNKLLRIVNSATYGQFGGAISTVSRAIVILGFDHIRNLAVTLLLFEHMRNKTQAEQLREASLKSFFGGLLASTLGKKSGWREVEELQICGMFHHLGKLLTLYYFHEESQQIAKRVEQTGEDEQVAAEAVLGISYQDLAVGVSGSWNFPERIVGSMRPMPEGPIRQPQSQIEKLRFFANLSGDLLPLIEQSPANADKFLAKVMGKYAKVVNWPARDYQGMIQEAADHYLHYLSILGVEQRGSSFCKRLRQTAGHAPAADEAGFATGDVGIEEALQAAEVQAEDSAPLDPAAILSAGVQDITNTLVSNFNLNDLLRMTLETMYRGIGFERVIFCTRDTKRPMMLARFGFGLDIQQITAKFSFDISQTNDVFQLALARNADVLIEDIDAESIKARIPSWYRAAVPAKTFIVFPVVLDKKPIGLFYGDRTQAHSLKIPPEQLNLLKTLRNQAILAIRQKQFGG</sequence>
<evidence type="ECO:0000313" key="4">
    <source>
        <dbReference type="Proteomes" id="UP000242869"/>
    </source>
</evidence>
<gene>
    <name evidence="3" type="ORF">SAMN05660284_02169</name>
</gene>
<evidence type="ECO:0000259" key="2">
    <source>
        <dbReference type="PROSITE" id="PS51833"/>
    </source>
</evidence>
<dbReference type="PROSITE" id="PS51833">
    <property type="entry name" value="HDOD"/>
    <property type="match status" value="1"/>
</dbReference>
<dbReference type="SUPFAM" id="SSF109604">
    <property type="entry name" value="HD-domain/PDEase-like"/>
    <property type="match status" value="1"/>
</dbReference>
<dbReference type="Proteomes" id="UP000242869">
    <property type="component" value="Unassembled WGS sequence"/>
</dbReference>
<dbReference type="Gene3D" id="3.30.450.40">
    <property type="match status" value="1"/>
</dbReference>
<keyword evidence="3" id="KW-0418">Kinase</keyword>
<protein>
    <submittedName>
        <fullName evidence="3">Serine/threonine protein kinase</fullName>
    </submittedName>
</protein>
<dbReference type="PANTHER" id="PTHR24348">
    <property type="entry name" value="SERINE/THREONINE-PROTEIN KINASE UNC-51-RELATED"/>
    <property type="match status" value="1"/>
</dbReference>
<dbReference type="InterPro" id="IPR011009">
    <property type="entry name" value="Kinase-like_dom_sf"/>
</dbReference>
<feature type="domain" description="Protein kinase" evidence="1">
    <location>
        <begin position="9"/>
        <end position="258"/>
    </location>
</feature>
<feature type="domain" description="HDOD" evidence="2">
    <location>
        <begin position="291"/>
        <end position="486"/>
    </location>
</feature>
<dbReference type="GO" id="GO:0005737">
    <property type="term" value="C:cytoplasm"/>
    <property type="evidence" value="ECO:0007669"/>
    <property type="project" value="TreeGrafter"/>
</dbReference>
<dbReference type="Gene3D" id="3.30.200.20">
    <property type="entry name" value="Phosphorylase Kinase, domain 1"/>
    <property type="match status" value="1"/>
</dbReference>
<dbReference type="EMBL" id="FOVE01000016">
    <property type="protein sequence ID" value="SFN74352.1"/>
    <property type="molecule type" value="Genomic_DNA"/>
</dbReference>
<dbReference type="GO" id="GO:0005524">
    <property type="term" value="F:ATP binding"/>
    <property type="evidence" value="ECO:0007669"/>
    <property type="project" value="InterPro"/>
</dbReference>
<evidence type="ECO:0000259" key="1">
    <source>
        <dbReference type="PROSITE" id="PS50011"/>
    </source>
</evidence>
<keyword evidence="4" id="KW-1185">Reference proteome</keyword>
<dbReference type="InterPro" id="IPR045269">
    <property type="entry name" value="Atg1-like"/>
</dbReference>
<dbReference type="STRING" id="83765.SAMN05660284_02169"/>
<dbReference type="InterPro" id="IPR008271">
    <property type="entry name" value="Ser/Thr_kinase_AS"/>
</dbReference>
<name>A0A1I5BI56_9NEIS</name>
<dbReference type="PANTHER" id="PTHR24348:SF68">
    <property type="entry name" value="SERINE_THREONINE-PROTEIN KINASE ATG1C"/>
    <property type="match status" value="1"/>
</dbReference>
<dbReference type="RefSeq" id="WP_091196043.1">
    <property type="nucleotide sequence ID" value="NZ_FOVE01000016.1"/>
</dbReference>
<keyword evidence="3" id="KW-0723">Serine/threonine-protein kinase</keyword>
<dbReference type="SMART" id="SM00220">
    <property type="entry name" value="S_TKc"/>
    <property type="match status" value="1"/>
</dbReference>
<dbReference type="CDD" id="cd14014">
    <property type="entry name" value="STKc_PknB_like"/>
    <property type="match status" value="1"/>
</dbReference>
<keyword evidence="3" id="KW-0808">Transferase</keyword>
<dbReference type="Gene3D" id="1.10.510.10">
    <property type="entry name" value="Transferase(Phosphotransferase) domain 1"/>
    <property type="match status" value="1"/>
</dbReference>